<dbReference type="InterPro" id="IPR039190">
    <property type="entry name" value="TTC14"/>
</dbReference>
<dbReference type="SUPFAM" id="SSF48452">
    <property type="entry name" value="TPR-like"/>
    <property type="match status" value="1"/>
</dbReference>
<dbReference type="STRING" id="1806994.A0A507C015"/>
<gene>
    <name evidence="3" type="ORF">SmJEL517_g04022</name>
</gene>
<feature type="compositionally biased region" description="Low complexity" evidence="2">
    <location>
        <begin position="218"/>
        <end position="229"/>
    </location>
</feature>
<dbReference type="InterPro" id="IPR019734">
    <property type="entry name" value="TPR_rpt"/>
</dbReference>
<reference evidence="3 4" key="1">
    <citation type="journal article" date="2019" name="Sci. Rep.">
        <title>Comparative genomics of chytrid fungi reveal insights into the obligate biotrophic and pathogenic lifestyle of Synchytrium endobioticum.</title>
        <authorList>
            <person name="van de Vossenberg B.T.L.H."/>
            <person name="Warris S."/>
            <person name="Nguyen H.D.T."/>
            <person name="van Gent-Pelzer M.P.E."/>
            <person name="Joly D.L."/>
            <person name="van de Geest H.C."/>
            <person name="Bonants P.J.M."/>
            <person name="Smith D.S."/>
            <person name="Levesque C.A."/>
            <person name="van der Lee T.A.J."/>
        </authorList>
    </citation>
    <scope>NUCLEOTIDE SEQUENCE [LARGE SCALE GENOMIC DNA]</scope>
    <source>
        <strain evidence="3 4">JEL517</strain>
    </source>
</reference>
<dbReference type="PROSITE" id="PS50005">
    <property type="entry name" value="TPR"/>
    <property type="match status" value="2"/>
</dbReference>
<name>A0A507C015_9FUNG</name>
<dbReference type="RefSeq" id="XP_031024127.1">
    <property type="nucleotide sequence ID" value="XM_031169950.1"/>
</dbReference>
<accession>A0A507C015</accession>
<dbReference type="InterPro" id="IPR011990">
    <property type="entry name" value="TPR-like_helical_dom_sf"/>
</dbReference>
<proteinExistence type="predicted"/>
<dbReference type="PANTHER" id="PTHR23184:SF9">
    <property type="entry name" value="TETRATRICOPEPTIDE REPEAT PROTEIN 14"/>
    <property type="match status" value="1"/>
</dbReference>
<sequence>MDSIDVLVTALLNSKTSQLAIHTRKQLYEPHSSSSTPSHRSQLDQRRTRRERDRRNPAMLELWTQDSGIDDDSVLVPYVKDSTEIIGNVNYISLRGIQNRQWAQETVKMGVNFARESDYKNAMKAYDRALEIDSECTEALVARGAGFANQNEFARAITDFESALRLNPSDGNAHKYLNATQQKLVEANKEREDVLSGDFLMDVNYRPTNKFALASVAAPATSVATPTSTHSGIERRASLPHGANTTSDSESHTTSKKKSKKHKRRYSDDSDSDDGGRSKKSSKKEKKDKEKHRRERSR</sequence>
<dbReference type="Gene3D" id="1.25.40.10">
    <property type="entry name" value="Tetratricopeptide repeat domain"/>
    <property type="match status" value="1"/>
</dbReference>
<keyword evidence="4" id="KW-1185">Reference proteome</keyword>
<feature type="compositionally biased region" description="Basic residues" evidence="2">
    <location>
        <begin position="254"/>
        <end position="265"/>
    </location>
</feature>
<evidence type="ECO:0000313" key="3">
    <source>
        <dbReference type="EMBL" id="TPX33032.1"/>
    </source>
</evidence>
<evidence type="ECO:0000256" key="1">
    <source>
        <dbReference type="PROSITE-ProRule" id="PRU00339"/>
    </source>
</evidence>
<dbReference type="SMART" id="SM00028">
    <property type="entry name" value="TPR"/>
    <property type="match status" value="2"/>
</dbReference>
<dbReference type="PANTHER" id="PTHR23184">
    <property type="entry name" value="TETRATRICOPEPTIDE REPEAT PROTEIN 14"/>
    <property type="match status" value="1"/>
</dbReference>
<comment type="caution">
    <text evidence="3">The sequence shown here is derived from an EMBL/GenBank/DDBJ whole genome shotgun (WGS) entry which is preliminary data.</text>
</comment>
<dbReference type="OrthoDB" id="1914839at2759"/>
<protein>
    <submittedName>
        <fullName evidence="3">Uncharacterized protein</fullName>
    </submittedName>
</protein>
<feature type="region of interest" description="Disordered" evidence="2">
    <location>
        <begin position="218"/>
        <end position="298"/>
    </location>
</feature>
<feature type="compositionally biased region" description="Low complexity" evidence="2">
    <location>
        <begin position="30"/>
        <end position="40"/>
    </location>
</feature>
<evidence type="ECO:0000313" key="4">
    <source>
        <dbReference type="Proteomes" id="UP000319731"/>
    </source>
</evidence>
<feature type="compositionally biased region" description="Basic and acidic residues" evidence="2">
    <location>
        <begin position="41"/>
        <end position="56"/>
    </location>
</feature>
<feature type="region of interest" description="Disordered" evidence="2">
    <location>
        <begin position="27"/>
        <end position="57"/>
    </location>
</feature>
<feature type="compositionally biased region" description="Basic residues" evidence="2">
    <location>
        <begin position="278"/>
        <end position="298"/>
    </location>
</feature>
<dbReference type="Proteomes" id="UP000319731">
    <property type="component" value="Unassembled WGS sequence"/>
</dbReference>
<evidence type="ECO:0000256" key="2">
    <source>
        <dbReference type="SAM" id="MobiDB-lite"/>
    </source>
</evidence>
<feature type="repeat" description="TPR" evidence="1">
    <location>
        <begin position="103"/>
        <end position="136"/>
    </location>
</feature>
<keyword evidence="1" id="KW-0802">TPR repeat</keyword>
<dbReference type="GeneID" id="42005247"/>
<dbReference type="EMBL" id="QEAO01000024">
    <property type="protein sequence ID" value="TPX33032.1"/>
    <property type="molecule type" value="Genomic_DNA"/>
</dbReference>
<feature type="repeat" description="TPR" evidence="1">
    <location>
        <begin position="137"/>
        <end position="170"/>
    </location>
</feature>
<dbReference type="AlphaFoldDB" id="A0A507C015"/>
<organism evidence="3 4">
    <name type="scientific">Synchytrium microbalum</name>
    <dbReference type="NCBI Taxonomy" id="1806994"/>
    <lineage>
        <taxon>Eukaryota</taxon>
        <taxon>Fungi</taxon>
        <taxon>Fungi incertae sedis</taxon>
        <taxon>Chytridiomycota</taxon>
        <taxon>Chytridiomycota incertae sedis</taxon>
        <taxon>Chytridiomycetes</taxon>
        <taxon>Synchytriales</taxon>
        <taxon>Synchytriaceae</taxon>
        <taxon>Synchytrium</taxon>
    </lineage>
</organism>